<dbReference type="Proteomes" id="UP001053296">
    <property type="component" value="Chromosome"/>
</dbReference>
<accession>A0ABM7P6L0</accession>
<evidence type="ECO:0000313" key="3">
    <source>
        <dbReference type="Proteomes" id="UP001053296"/>
    </source>
</evidence>
<organism evidence="2 3">
    <name type="scientific">Pseudodesulfovibrio sediminis</name>
    <dbReference type="NCBI Taxonomy" id="2810563"/>
    <lineage>
        <taxon>Bacteria</taxon>
        <taxon>Pseudomonadati</taxon>
        <taxon>Thermodesulfobacteriota</taxon>
        <taxon>Desulfovibrionia</taxon>
        <taxon>Desulfovibrionales</taxon>
        <taxon>Desulfovibrionaceae</taxon>
    </lineage>
</organism>
<reference evidence="2" key="1">
    <citation type="journal article" date="2022" name="Arch. Microbiol.">
        <title>Pseudodesulfovibrio sediminis sp. nov., a mesophilic and neutrophilic sulfate-reducing bacterium isolated from sediment of a brackish lake.</title>
        <authorList>
            <person name="Takahashi A."/>
            <person name="Kojima H."/>
            <person name="Watanabe M."/>
            <person name="Fukui M."/>
        </authorList>
    </citation>
    <scope>NUCLEOTIDE SEQUENCE</scope>
    <source>
        <strain evidence="2">SF6</strain>
    </source>
</reference>
<name>A0ABM7P6L0_9BACT</name>
<dbReference type="RefSeq" id="WP_229590557.1">
    <property type="nucleotide sequence ID" value="NZ_AP024485.1"/>
</dbReference>
<dbReference type="Pfam" id="PF04071">
    <property type="entry name" value="zf-like"/>
    <property type="match status" value="1"/>
</dbReference>
<protein>
    <submittedName>
        <fullName evidence="2">Metal-binding protein</fullName>
    </submittedName>
</protein>
<keyword evidence="3" id="KW-1185">Reference proteome</keyword>
<evidence type="ECO:0000313" key="2">
    <source>
        <dbReference type="EMBL" id="BCS88571.1"/>
    </source>
</evidence>
<proteinExistence type="predicted"/>
<dbReference type="EMBL" id="AP024485">
    <property type="protein sequence ID" value="BCS88571.1"/>
    <property type="molecule type" value="Genomic_DNA"/>
</dbReference>
<sequence length="88" mass="10558">MENSFRFFNNHACKYFPCHKTSRPEQFNCLFCYCPLYFFEECGGRYEMLESGVKDCTNCMIPHTYEGYDHILGKLKERFARMREAKTP</sequence>
<feature type="domain" description="Cysteine-rich small" evidence="1">
    <location>
        <begin position="6"/>
        <end position="84"/>
    </location>
</feature>
<gene>
    <name evidence="2" type="ORF">PSDVSF_18130</name>
</gene>
<evidence type="ECO:0000259" key="1">
    <source>
        <dbReference type="Pfam" id="PF04071"/>
    </source>
</evidence>
<dbReference type="InterPro" id="IPR007212">
    <property type="entry name" value="Zf-like"/>
</dbReference>